<reference evidence="1 2" key="1">
    <citation type="submission" date="2011-02" db="EMBL/GenBank/DDBJ databases">
        <title>The Genome Sequence of Sphaeroforma arctica JP610.</title>
        <authorList>
            <consortium name="The Broad Institute Genome Sequencing Platform"/>
            <person name="Russ C."/>
            <person name="Cuomo C."/>
            <person name="Young S.K."/>
            <person name="Zeng Q."/>
            <person name="Gargeya S."/>
            <person name="Alvarado L."/>
            <person name="Berlin A."/>
            <person name="Chapman S.B."/>
            <person name="Chen Z."/>
            <person name="Freedman E."/>
            <person name="Gellesch M."/>
            <person name="Goldberg J."/>
            <person name="Griggs A."/>
            <person name="Gujja S."/>
            <person name="Heilman E."/>
            <person name="Heiman D."/>
            <person name="Howarth C."/>
            <person name="Mehta T."/>
            <person name="Neiman D."/>
            <person name="Pearson M."/>
            <person name="Roberts A."/>
            <person name="Saif S."/>
            <person name="Shea T."/>
            <person name="Shenoy N."/>
            <person name="Sisk P."/>
            <person name="Stolte C."/>
            <person name="Sykes S."/>
            <person name="White J."/>
            <person name="Yandava C."/>
            <person name="Burger G."/>
            <person name="Gray M.W."/>
            <person name="Holland P.W.H."/>
            <person name="King N."/>
            <person name="Lang F.B.F."/>
            <person name="Roger A.J."/>
            <person name="Ruiz-Trillo I."/>
            <person name="Haas B."/>
            <person name="Nusbaum C."/>
            <person name="Birren B."/>
        </authorList>
    </citation>
    <scope>NUCLEOTIDE SEQUENCE [LARGE SCALE GENOMIC DNA]</scope>
    <source>
        <strain evidence="1 2">JP610</strain>
    </source>
</reference>
<keyword evidence="2" id="KW-1185">Reference proteome</keyword>
<dbReference type="EMBL" id="KQ241709">
    <property type="protein sequence ID" value="KNC85321.1"/>
    <property type="molecule type" value="Genomic_DNA"/>
</dbReference>
<organism evidence="1 2">
    <name type="scientific">Sphaeroforma arctica JP610</name>
    <dbReference type="NCBI Taxonomy" id="667725"/>
    <lineage>
        <taxon>Eukaryota</taxon>
        <taxon>Ichthyosporea</taxon>
        <taxon>Ichthyophonida</taxon>
        <taxon>Sphaeroforma</taxon>
    </lineage>
</organism>
<dbReference type="AlphaFoldDB" id="A0A0L0G8W4"/>
<protein>
    <submittedName>
        <fullName evidence="1">Uncharacterized protein</fullName>
    </submittedName>
</protein>
<sequence>MCRRMSSVMEESTVGGGGGLPSAVDFEGANKLRRWLEVESGVSKSGRGSPRSAAVVIIRRSLSKASCLLRISVRRLGLALLSEGLDGHLRYQPSIGFTNEYFNGWVAGTEEVDVDDRYIVEFGDVL</sequence>
<proteinExistence type="predicted"/>
<dbReference type="GeneID" id="25903007"/>
<name>A0A0L0G8W4_9EUKA</name>
<evidence type="ECO:0000313" key="1">
    <source>
        <dbReference type="EMBL" id="KNC85321.1"/>
    </source>
</evidence>
<gene>
    <name evidence="1" type="ORF">SARC_02503</name>
</gene>
<dbReference type="RefSeq" id="XP_014159223.1">
    <property type="nucleotide sequence ID" value="XM_014303748.1"/>
</dbReference>
<dbReference type="Proteomes" id="UP000054560">
    <property type="component" value="Unassembled WGS sequence"/>
</dbReference>
<accession>A0A0L0G8W4</accession>
<evidence type="ECO:0000313" key="2">
    <source>
        <dbReference type="Proteomes" id="UP000054560"/>
    </source>
</evidence>